<dbReference type="PROSITE" id="PS50878">
    <property type="entry name" value="RT_POL"/>
    <property type="match status" value="1"/>
</dbReference>
<organism evidence="2 3">
    <name type="scientific">Ancylostoma ceylanicum</name>
    <dbReference type="NCBI Taxonomy" id="53326"/>
    <lineage>
        <taxon>Eukaryota</taxon>
        <taxon>Metazoa</taxon>
        <taxon>Ecdysozoa</taxon>
        <taxon>Nematoda</taxon>
        <taxon>Chromadorea</taxon>
        <taxon>Rhabditida</taxon>
        <taxon>Rhabditina</taxon>
        <taxon>Rhabditomorpha</taxon>
        <taxon>Strongyloidea</taxon>
        <taxon>Ancylostomatidae</taxon>
        <taxon>Ancylostomatinae</taxon>
        <taxon>Ancylostoma</taxon>
    </lineage>
</organism>
<comment type="caution">
    <text evidence="2">The sequence shown here is derived from an EMBL/GenBank/DDBJ whole genome shotgun (WGS) entry which is preliminary data.</text>
</comment>
<evidence type="ECO:0000313" key="3">
    <source>
        <dbReference type="Proteomes" id="UP000024635"/>
    </source>
</evidence>
<evidence type="ECO:0000313" key="2">
    <source>
        <dbReference type="EMBL" id="EYC15016.1"/>
    </source>
</evidence>
<reference evidence="3" key="1">
    <citation type="journal article" date="2015" name="Nat. Genet.">
        <title>The genome and transcriptome of the zoonotic hookworm Ancylostoma ceylanicum identify infection-specific gene families.</title>
        <authorList>
            <person name="Schwarz E.M."/>
            <person name="Hu Y."/>
            <person name="Antoshechkin I."/>
            <person name="Miller M.M."/>
            <person name="Sternberg P.W."/>
            <person name="Aroian R.V."/>
        </authorList>
    </citation>
    <scope>NUCLEOTIDE SEQUENCE</scope>
    <source>
        <strain evidence="3">HY135</strain>
    </source>
</reference>
<proteinExistence type="predicted"/>
<keyword evidence="3" id="KW-1185">Reference proteome</keyword>
<protein>
    <recommendedName>
        <fullName evidence="1">Reverse transcriptase domain-containing protein</fullName>
    </recommendedName>
</protein>
<dbReference type="Proteomes" id="UP000024635">
    <property type="component" value="Unassembled WGS sequence"/>
</dbReference>
<feature type="domain" description="Reverse transcriptase" evidence="1">
    <location>
        <begin position="1"/>
        <end position="71"/>
    </location>
</feature>
<dbReference type="AlphaFoldDB" id="A0A016UJF4"/>
<accession>A0A016UJF4</accession>
<gene>
    <name evidence="2" type="primary">Acey_s0038.g3582</name>
    <name evidence="2" type="ORF">Y032_0038g3582</name>
</gene>
<name>A0A016UJF4_9BILA</name>
<dbReference type="InterPro" id="IPR000477">
    <property type="entry name" value="RT_dom"/>
</dbReference>
<dbReference type="EMBL" id="JARK01001374">
    <property type="protein sequence ID" value="EYC15016.1"/>
    <property type="molecule type" value="Genomic_DNA"/>
</dbReference>
<sequence>MEAITRDHADDVMLASEQKEGLERQKQTWSKGLAPFGLRLNVKETEYLTTNQVDGNDLRRSDYSKYLGPTLSVDGNLAHEVT</sequence>
<evidence type="ECO:0000259" key="1">
    <source>
        <dbReference type="PROSITE" id="PS50878"/>
    </source>
</evidence>